<dbReference type="AlphaFoldDB" id="A0A9D4MSN8"/>
<accession>A0A9D4MSN8</accession>
<keyword evidence="1" id="KW-0472">Membrane</keyword>
<feature type="transmembrane region" description="Helical" evidence="1">
    <location>
        <begin position="118"/>
        <end position="139"/>
    </location>
</feature>
<dbReference type="Proteomes" id="UP000828390">
    <property type="component" value="Unassembled WGS sequence"/>
</dbReference>
<evidence type="ECO:0000313" key="2">
    <source>
        <dbReference type="EMBL" id="KAH3881094.1"/>
    </source>
</evidence>
<protein>
    <submittedName>
        <fullName evidence="2">Uncharacterized protein</fullName>
    </submittedName>
</protein>
<dbReference type="EMBL" id="JAIWYP010000001">
    <property type="protein sequence ID" value="KAH3881094.1"/>
    <property type="molecule type" value="Genomic_DNA"/>
</dbReference>
<reference evidence="2" key="2">
    <citation type="submission" date="2020-11" db="EMBL/GenBank/DDBJ databases">
        <authorList>
            <person name="McCartney M.A."/>
            <person name="Auch B."/>
            <person name="Kono T."/>
            <person name="Mallez S."/>
            <person name="Becker A."/>
            <person name="Gohl D.M."/>
            <person name="Silverstein K.A.T."/>
            <person name="Koren S."/>
            <person name="Bechman K.B."/>
            <person name="Herman A."/>
            <person name="Abrahante J.E."/>
            <person name="Garbe J."/>
        </authorList>
    </citation>
    <scope>NUCLEOTIDE SEQUENCE</scope>
    <source>
        <strain evidence="2">Duluth1</strain>
        <tissue evidence="2">Whole animal</tissue>
    </source>
</reference>
<keyword evidence="1" id="KW-0812">Transmembrane</keyword>
<gene>
    <name evidence="2" type="ORF">DPMN_005018</name>
</gene>
<comment type="caution">
    <text evidence="2">The sequence shown here is derived from an EMBL/GenBank/DDBJ whole genome shotgun (WGS) entry which is preliminary data.</text>
</comment>
<proteinExistence type="predicted"/>
<evidence type="ECO:0000256" key="1">
    <source>
        <dbReference type="SAM" id="Phobius"/>
    </source>
</evidence>
<keyword evidence="3" id="KW-1185">Reference proteome</keyword>
<evidence type="ECO:0000313" key="3">
    <source>
        <dbReference type="Proteomes" id="UP000828390"/>
    </source>
</evidence>
<reference evidence="2" key="1">
    <citation type="journal article" date="2019" name="bioRxiv">
        <title>The Genome of the Zebra Mussel, Dreissena polymorpha: A Resource for Invasive Species Research.</title>
        <authorList>
            <person name="McCartney M.A."/>
            <person name="Auch B."/>
            <person name="Kono T."/>
            <person name="Mallez S."/>
            <person name="Zhang Y."/>
            <person name="Obille A."/>
            <person name="Becker A."/>
            <person name="Abrahante J.E."/>
            <person name="Garbe J."/>
            <person name="Badalamenti J.P."/>
            <person name="Herman A."/>
            <person name="Mangelson H."/>
            <person name="Liachko I."/>
            <person name="Sullivan S."/>
            <person name="Sone E.D."/>
            <person name="Koren S."/>
            <person name="Silverstein K.A.T."/>
            <person name="Beckman K.B."/>
            <person name="Gohl D.M."/>
        </authorList>
    </citation>
    <scope>NUCLEOTIDE SEQUENCE</scope>
    <source>
        <strain evidence="2">Duluth1</strain>
        <tissue evidence="2">Whole animal</tissue>
    </source>
</reference>
<organism evidence="2 3">
    <name type="scientific">Dreissena polymorpha</name>
    <name type="common">Zebra mussel</name>
    <name type="synonym">Mytilus polymorpha</name>
    <dbReference type="NCBI Taxonomy" id="45954"/>
    <lineage>
        <taxon>Eukaryota</taxon>
        <taxon>Metazoa</taxon>
        <taxon>Spiralia</taxon>
        <taxon>Lophotrochozoa</taxon>
        <taxon>Mollusca</taxon>
        <taxon>Bivalvia</taxon>
        <taxon>Autobranchia</taxon>
        <taxon>Heteroconchia</taxon>
        <taxon>Euheterodonta</taxon>
        <taxon>Imparidentia</taxon>
        <taxon>Neoheterodontei</taxon>
        <taxon>Myida</taxon>
        <taxon>Dreissenoidea</taxon>
        <taxon>Dreissenidae</taxon>
        <taxon>Dreissena</taxon>
    </lineage>
</organism>
<name>A0A9D4MSN8_DREPO</name>
<sequence>MVDDGFNVKAGVVAVADILVKDAMKSAEEVVRGLVGRFVLLVDDEVVVTDIVAAGLLIVVTVVCDVLAGLLEANVTVCDVVIGLLTDEVIVCEDVSVDMHVDDVVVCVMLDKFVEDTIVDFVVVVTSFWVKIVFVLFSLKHRNTYI</sequence>
<feature type="transmembrane region" description="Helical" evidence="1">
    <location>
        <begin position="47"/>
        <end position="71"/>
    </location>
</feature>
<keyword evidence="1" id="KW-1133">Transmembrane helix</keyword>